<sequence length="62" mass="6651">MIVRADGARGNVTAGLPLQHHSASGRVCASMQRGVSHSDNCRARRNCVAMDWSDGLTKSLNQ</sequence>
<proteinExistence type="predicted"/>
<dbReference type="KEGG" id="parb:CJU94_20270"/>
<evidence type="ECO:0000313" key="1">
    <source>
        <dbReference type="EMBL" id="ASW00603.1"/>
    </source>
</evidence>
<gene>
    <name evidence="1" type="ORF">CJU94_20270</name>
</gene>
<keyword evidence="2" id="KW-1185">Reference proteome</keyword>
<reference evidence="1 2" key="1">
    <citation type="submission" date="2017-08" db="EMBL/GenBank/DDBJ databases">
        <title>Identification and genetic characteristics of simultaneous BTEX- and naphthalene-degrading Paraburkholderia sp. BN5 isolated from petroleum-contaminated soil.</title>
        <authorList>
            <person name="Lee Y."/>
            <person name="Jeon C.O."/>
        </authorList>
    </citation>
    <scope>NUCLEOTIDE SEQUENCE [LARGE SCALE GENOMIC DNA]</scope>
    <source>
        <strain evidence="1 2">BN5</strain>
    </source>
</reference>
<evidence type="ECO:0000313" key="2">
    <source>
        <dbReference type="Proteomes" id="UP000215158"/>
    </source>
</evidence>
<organism evidence="1 2">
    <name type="scientific">Paraburkholderia aromaticivorans</name>
    <dbReference type="NCBI Taxonomy" id="2026199"/>
    <lineage>
        <taxon>Bacteria</taxon>
        <taxon>Pseudomonadati</taxon>
        <taxon>Pseudomonadota</taxon>
        <taxon>Betaproteobacteria</taxon>
        <taxon>Burkholderiales</taxon>
        <taxon>Burkholderiaceae</taxon>
        <taxon>Paraburkholderia</taxon>
    </lineage>
</organism>
<accession>A0A248VP10</accession>
<name>A0A248VP10_9BURK</name>
<dbReference type="Proteomes" id="UP000215158">
    <property type="component" value="Chromosome 2"/>
</dbReference>
<dbReference type="AlphaFoldDB" id="A0A248VP10"/>
<dbReference type="EMBL" id="CP022990">
    <property type="protein sequence ID" value="ASW00603.1"/>
    <property type="molecule type" value="Genomic_DNA"/>
</dbReference>
<protein>
    <submittedName>
        <fullName evidence="1">Uncharacterized protein</fullName>
    </submittedName>
</protein>